<dbReference type="AlphaFoldDB" id="L8ECL9"/>
<reference evidence="2" key="1">
    <citation type="journal article" date="2013" name="PLoS ONE">
        <title>Direct detection of alternative open reading frames translation products in human significantly expands the proteome.</title>
        <authorList>
            <person name="Vanderperre B."/>
            <person name="Lucier J.-F."/>
            <person name="Motard J."/>
            <person name="Tremblay G."/>
            <person name="Vanderperre S."/>
            <person name="Wisztorski M."/>
            <person name="Salzet M."/>
            <person name="Boisvert F.-M."/>
            <person name="Roucou X."/>
        </authorList>
    </citation>
    <scope>NUCLEOTIDE SEQUENCE</scope>
</reference>
<feature type="region of interest" description="Disordered" evidence="1">
    <location>
        <begin position="65"/>
        <end position="88"/>
    </location>
</feature>
<accession>L8ECL9</accession>
<gene>
    <name evidence="2" type="primary">RASL10B</name>
</gene>
<dbReference type="OrthoDB" id="299781at2759"/>
<dbReference type="EMBL" id="HF584300">
    <property type="protein sequence ID" value="CCQ43797.1"/>
    <property type="molecule type" value="Genomic_DNA"/>
</dbReference>
<sequence length="88" mass="9594">MCLSLPGVFLSRVRPPQRLLVLTCLTYPPVPSQLRSQGSHFVHPLVADPGSFFVRPGLLTVSTTGTGQRCGWPKDHDQGVRGTEVPDQ</sequence>
<name>L8ECL9_HUMAN</name>
<evidence type="ECO:0000256" key="1">
    <source>
        <dbReference type="SAM" id="MobiDB-lite"/>
    </source>
</evidence>
<organism evidence="2">
    <name type="scientific">Homo sapiens</name>
    <name type="common">Human</name>
    <dbReference type="NCBI Taxonomy" id="9606"/>
    <lineage>
        <taxon>Eukaryota</taxon>
        <taxon>Metazoa</taxon>
        <taxon>Chordata</taxon>
        <taxon>Craniata</taxon>
        <taxon>Vertebrata</taxon>
        <taxon>Euteleostomi</taxon>
        <taxon>Mammalia</taxon>
        <taxon>Eutheria</taxon>
        <taxon>Euarchontoglires</taxon>
        <taxon>Primates</taxon>
        <taxon>Haplorrhini</taxon>
        <taxon>Catarrhini</taxon>
        <taxon>Hominidae</taxon>
        <taxon>Homo</taxon>
    </lineage>
</organism>
<protein>
    <submittedName>
        <fullName evidence="2">Alternative protein RASL10B</fullName>
    </submittedName>
</protein>
<proteinExistence type="predicted"/>
<evidence type="ECO:0000313" key="2">
    <source>
        <dbReference type="EMBL" id="CCQ43797.1"/>
    </source>
</evidence>